<evidence type="ECO:0000259" key="2">
    <source>
        <dbReference type="Pfam" id="PF12146"/>
    </source>
</evidence>
<dbReference type="RefSeq" id="WP_184425505.1">
    <property type="nucleotide sequence ID" value="NZ_AP027362.1"/>
</dbReference>
<feature type="signal peptide" evidence="1">
    <location>
        <begin position="1"/>
        <end position="23"/>
    </location>
</feature>
<keyword evidence="1" id="KW-0732">Signal</keyword>
<keyword evidence="3" id="KW-0378">Hydrolase</keyword>
<organism evidence="3 4">
    <name type="scientific">Thalassotalea piscium</name>
    <dbReference type="NCBI Taxonomy" id="1230533"/>
    <lineage>
        <taxon>Bacteria</taxon>
        <taxon>Pseudomonadati</taxon>
        <taxon>Pseudomonadota</taxon>
        <taxon>Gammaproteobacteria</taxon>
        <taxon>Alteromonadales</taxon>
        <taxon>Colwelliaceae</taxon>
        <taxon>Thalassotalea</taxon>
    </lineage>
</organism>
<dbReference type="AlphaFoldDB" id="A0A7X0TUI5"/>
<dbReference type="InterPro" id="IPR051044">
    <property type="entry name" value="MAG_DAG_Lipase"/>
</dbReference>
<gene>
    <name evidence="3" type="ORF">HNQ55_002945</name>
</gene>
<name>A0A7X0TUI5_9GAMM</name>
<dbReference type="EC" id="3.1.1.5" evidence="3"/>
<sequence>MTVSLKCNILAIMLLLTMPMSVAMTTSSTFTLADEIESYWQQGTFATFQGIDEIEISYAQFITNPQGQCLVISPGRTEGYIKYQELAYDLAKQGYNIFIIDHRGQGLSQRMASNTHKGYVKNFDDYAHDQATFIQQHVLPHCLPNTKPLVLAHSMGGAITVRVLQLYPDLVKAAVLASPMFAINLGGIPSWLAKGLVNTGVMLNNLFSSEPWYFIGFGDYQEVSFADNLLTQSEQRYQGIINNFQKQPSLQVGGVTFQWLKQAFQVNNDIFNDIHQLKTPILILQAGNDTIVDNATQDEFCTALYQQNKRLCPDRVPFRVDGAYHELFFEQEKYRKQALNTTLNWFQKFQ</sequence>
<dbReference type="EMBL" id="JACHHU010000029">
    <property type="protein sequence ID" value="MBB6544412.1"/>
    <property type="molecule type" value="Genomic_DNA"/>
</dbReference>
<feature type="domain" description="Serine aminopeptidase S33" evidence="2">
    <location>
        <begin position="68"/>
        <end position="332"/>
    </location>
</feature>
<dbReference type="InterPro" id="IPR022742">
    <property type="entry name" value="Hydrolase_4"/>
</dbReference>
<evidence type="ECO:0000313" key="3">
    <source>
        <dbReference type="EMBL" id="MBB6544412.1"/>
    </source>
</evidence>
<dbReference type="Pfam" id="PF12146">
    <property type="entry name" value="Hydrolase_4"/>
    <property type="match status" value="1"/>
</dbReference>
<dbReference type="Gene3D" id="3.40.50.1820">
    <property type="entry name" value="alpha/beta hydrolase"/>
    <property type="match status" value="1"/>
</dbReference>
<reference evidence="3 4" key="1">
    <citation type="submission" date="2020-08" db="EMBL/GenBank/DDBJ databases">
        <title>Genomic Encyclopedia of Type Strains, Phase IV (KMG-IV): sequencing the most valuable type-strain genomes for metagenomic binning, comparative biology and taxonomic classification.</title>
        <authorList>
            <person name="Goeker M."/>
        </authorList>
    </citation>
    <scope>NUCLEOTIDE SEQUENCE [LARGE SCALE GENOMIC DNA]</scope>
    <source>
        <strain evidence="3 4">DSM 26287</strain>
    </source>
</reference>
<dbReference type="Proteomes" id="UP000537141">
    <property type="component" value="Unassembled WGS sequence"/>
</dbReference>
<accession>A0A7X0TUI5</accession>
<keyword evidence="4" id="KW-1185">Reference proteome</keyword>
<dbReference type="PANTHER" id="PTHR11614">
    <property type="entry name" value="PHOSPHOLIPASE-RELATED"/>
    <property type="match status" value="1"/>
</dbReference>
<proteinExistence type="predicted"/>
<dbReference type="GO" id="GO:0004622">
    <property type="term" value="F:phosphatidylcholine lysophospholipase activity"/>
    <property type="evidence" value="ECO:0007669"/>
    <property type="project" value="UniProtKB-EC"/>
</dbReference>
<dbReference type="SUPFAM" id="SSF53474">
    <property type="entry name" value="alpha/beta-Hydrolases"/>
    <property type="match status" value="1"/>
</dbReference>
<feature type="chain" id="PRO_5030518286" evidence="1">
    <location>
        <begin position="24"/>
        <end position="350"/>
    </location>
</feature>
<dbReference type="InterPro" id="IPR029058">
    <property type="entry name" value="AB_hydrolase_fold"/>
</dbReference>
<evidence type="ECO:0000256" key="1">
    <source>
        <dbReference type="SAM" id="SignalP"/>
    </source>
</evidence>
<evidence type="ECO:0000313" key="4">
    <source>
        <dbReference type="Proteomes" id="UP000537141"/>
    </source>
</evidence>
<protein>
    <submittedName>
        <fullName evidence="3">Lysophospholipase</fullName>
        <ecNumber evidence="3">3.1.1.5</ecNumber>
    </submittedName>
</protein>
<comment type="caution">
    <text evidence="3">The sequence shown here is derived from an EMBL/GenBank/DDBJ whole genome shotgun (WGS) entry which is preliminary data.</text>
</comment>